<dbReference type="SUPFAM" id="SSF50800">
    <property type="entry name" value="PK beta-barrel domain-like"/>
    <property type="match status" value="1"/>
</dbReference>
<dbReference type="InterPro" id="IPR005302">
    <property type="entry name" value="MoCF_Sase_C"/>
</dbReference>
<proteinExistence type="predicted"/>
<dbReference type="Pfam" id="PF03473">
    <property type="entry name" value="MOSC"/>
    <property type="match status" value="1"/>
</dbReference>
<accession>A0A6J4NMB0</accession>
<dbReference type="GO" id="GO:0003824">
    <property type="term" value="F:catalytic activity"/>
    <property type="evidence" value="ECO:0007669"/>
    <property type="project" value="InterPro"/>
</dbReference>
<name>A0A6J4NMB0_9BURK</name>
<evidence type="ECO:0000259" key="1">
    <source>
        <dbReference type="PROSITE" id="PS51340"/>
    </source>
</evidence>
<dbReference type="EMBL" id="CADCUX010000109">
    <property type="protein sequence ID" value="CAA9391563.1"/>
    <property type="molecule type" value="Genomic_DNA"/>
</dbReference>
<dbReference type="AlphaFoldDB" id="A0A6J4NMB0"/>
<dbReference type="InterPro" id="IPR052716">
    <property type="entry name" value="MOSC_domain"/>
</dbReference>
<gene>
    <name evidence="2" type="ORF">AVDCRST_MAG51-411</name>
</gene>
<dbReference type="GO" id="GO:0030170">
    <property type="term" value="F:pyridoxal phosphate binding"/>
    <property type="evidence" value="ECO:0007669"/>
    <property type="project" value="InterPro"/>
</dbReference>
<dbReference type="PROSITE" id="PS51340">
    <property type="entry name" value="MOSC"/>
    <property type="match status" value="1"/>
</dbReference>
<dbReference type="PANTHER" id="PTHR36930">
    <property type="entry name" value="METAL-SULFUR CLUSTER BIOSYNTHESIS PROTEINS YUAD-RELATED"/>
    <property type="match status" value="1"/>
</dbReference>
<dbReference type="PANTHER" id="PTHR36930:SF1">
    <property type="entry name" value="MOSC DOMAIN-CONTAINING PROTEIN"/>
    <property type="match status" value="1"/>
</dbReference>
<reference evidence="2" key="1">
    <citation type="submission" date="2020-02" db="EMBL/GenBank/DDBJ databases">
        <authorList>
            <person name="Meier V. D."/>
        </authorList>
    </citation>
    <scope>NUCLEOTIDE SEQUENCE</scope>
    <source>
        <strain evidence="2">AVDCRST_MAG51</strain>
    </source>
</reference>
<sequence>MVAPRIEAVHRSGSHSFSKFAEDAITLVAGLGVQGDAHAGTTVKHRSRVRRDPGQPNLRQVHLIHAELFDELMAADHAVWPGDLGENVTTRGVDLLALPTGTRLRLGADAIVELTGLRNPCSQIDKFQAGLMQAVLDRTAGGELVRKAGVMAVVLEGGEVRAGDAIDVLLPAGEYRALMPV</sequence>
<protein>
    <submittedName>
        <fullName evidence="2">Uncharacterized protein conserved in bacteria</fullName>
    </submittedName>
</protein>
<dbReference type="InterPro" id="IPR011037">
    <property type="entry name" value="Pyrv_Knase-like_insert_dom_sf"/>
</dbReference>
<organism evidence="2">
    <name type="scientific">uncultured Ramlibacter sp</name>
    <dbReference type="NCBI Taxonomy" id="260755"/>
    <lineage>
        <taxon>Bacteria</taxon>
        <taxon>Pseudomonadati</taxon>
        <taxon>Pseudomonadota</taxon>
        <taxon>Betaproteobacteria</taxon>
        <taxon>Burkholderiales</taxon>
        <taxon>Comamonadaceae</taxon>
        <taxon>Ramlibacter</taxon>
        <taxon>environmental samples</taxon>
    </lineage>
</organism>
<dbReference type="GO" id="GO:0030151">
    <property type="term" value="F:molybdenum ion binding"/>
    <property type="evidence" value="ECO:0007669"/>
    <property type="project" value="InterPro"/>
</dbReference>
<evidence type="ECO:0000313" key="2">
    <source>
        <dbReference type="EMBL" id="CAA9391563.1"/>
    </source>
</evidence>
<feature type="domain" description="MOSC" evidence="1">
    <location>
        <begin position="19"/>
        <end position="169"/>
    </location>
</feature>
<dbReference type="Gene3D" id="2.40.33.20">
    <property type="entry name" value="PK beta-barrel domain-like"/>
    <property type="match status" value="1"/>
</dbReference>